<feature type="transmembrane region" description="Helical" evidence="7">
    <location>
        <begin position="128"/>
        <end position="146"/>
    </location>
</feature>
<keyword evidence="9" id="KW-1185">Reference proteome</keyword>
<proteinExistence type="inferred from homology"/>
<dbReference type="Proteomes" id="UP000018296">
    <property type="component" value="Unassembled WGS sequence"/>
</dbReference>
<keyword evidence="6 7" id="KW-0472">Membrane</keyword>
<dbReference type="AlphaFoldDB" id="V6IZU6"/>
<comment type="subcellular location">
    <subcellularLocation>
        <location evidence="1">Cell membrane</location>
        <topology evidence="1">Multi-pass membrane protein</topology>
    </subcellularLocation>
</comment>
<evidence type="ECO:0000256" key="2">
    <source>
        <dbReference type="ARBA" id="ARBA00005262"/>
    </source>
</evidence>
<feature type="transmembrane region" description="Helical" evidence="7">
    <location>
        <begin position="92"/>
        <end position="116"/>
    </location>
</feature>
<evidence type="ECO:0000256" key="6">
    <source>
        <dbReference type="ARBA" id="ARBA00023136"/>
    </source>
</evidence>
<feature type="transmembrane region" description="Helical" evidence="7">
    <location>
        <begin position="158"/>
        <end position="191"/>
    </location>
</feature>
<dbReference type="GO" id="GO:0005886">
    <property type="term" value="C:plasma membrane"/>
    <property type="evidence" value="ECO:0007669"/>
    <property type="project" value="UniProtKB-SubCell"/>
</dbReference>
<keyword evidence="3" id="KW-1003">Cell membrane</keyword>
<dbReference type="PATRIC" id="fig|1395513.3.peg.1424"/>
<dbReference type="PANTHER" id="PTHR43663:SF1">
    <property type="entry name" value="CHROMATE TRANSPORTER"/>
    <property type="match status" value="1"/>
</dbReference>
<dbReference type="eggNOG" id="COG2059">
    <property type="taxonomic scope" value="Bacteria"/>
</dbReference>
<accession>V6IZU6</accession>
<dbReference type="GO" id="GO:0015109">
    <property type="term" value="F:chromate transmembrane transporter activity"/>
    <property type="evidence" value="ECO:0007669"/>
    <property type="project" value="InterPro"/>
</dbReference>
<dbReference type="InterPro" id="IPR052518">
    <property type="entry name" value="CHR_Transporter"/>
</dbReference>
<keyword evidence="4 7" id="KW-0812">Transmembrane</keyword>
<dbReference type="EMBL" id="AWTC01000005">
    <property type="protein sequence ID" value="EST12381.1"/>
    <property type="molecule type" value="Genomic_DNA"/>
</dbReference>
<dbReference type="Pfam" id="PF02417">
    <property type="entry name" value="Chromate_transp"/>
    <property type="match status" value="1"/>
</dbReference>
<keyword evidence="5 7" id="KW-1133">Transmembrane helix</keyword>
<comment type="similarity">
    <text evidence="2">Belongs to the chromate ion transporter (CHR) (TC 2.A.51) family.</text>
</comment>
<evidence type="ECO:0000256" key="1">
    <source>
        <dbReference type="ARBA" id="ARBA00004651"/>
    </source>
</evidence>
<dbReference type="PANTHER" id="PTHR43663">
    <property type="entry name" value="CHROMATE TRANSPORT PROTEIN-RELATED"/>
    <property type="match status" value="1"/>
</dbReference>
<evidence type="ECO:0000256" key="3">
    <source>
        <dbReference type="ARBA" id="ARBA00022475"/>
    </source>
</evidence>
<dbReference type="InterPro" id="IPR003370">
    <property type="entry name" value="Chromate_transpt"/>
</dbReference>
<evidence type="ECO:0000313" key="8">
    <source>
        <dbReference type="EMBL" id="EST12381.1"/>
    </source>
</evidence>
<dbReference type="OrthoDB" id="9027281at2"/>
<organism evidence="8 9">
    <name type="scientific">Sporolactobacillus laevolacticus DSM 442</name>
    <dbReference type="NCBI Taxonomy" id="1395513"/>
    <lineage>
        <taxon>Bacteria</taxon>
        <taxon>Bacillati</taxon>
        <taxon>Bacillota</taxon>
        <taxon>Bacilli</taxon>
        <taxon>Bacillales</taxon>
        <taxon>Sporolactobacillaceae</taxon>
        <taxon>Sporolactobacillus</taxon>
    </lineage>
</organism>
<dbReference type="STRING" id="1395513.P343_07035"/>
<evidence type="ECO:0000256" key="4">
    <source>
        <dbReference type="ARBA" id="ARBA00022692"/>
    </source>
</evidence>
<sequence>MDQEKNKRLEEKEKQVPAKVRYRDILVAFFRSSILSFGGGPSGIPLIETEVVKKYKWMSLEEFGDLVAIANALPGPVNTKLAGYIGWKLKGIGGLLTALIASVGPMVVAMIVLLGFMTSFQNQRWVRGMTQAVLPVVGIMMAQLTWKFLSNAKKGLGWPISLILVGISFVLIEVINIQPPILIALVLAYVLLKPSKRKSVSEGDSK</sequence>
<comment type="caution">
    <text evidence="8">The sequence shown here is derived from an EMBL/GenBank/DDBJ whole genome shotgun (WGS) entry which is preliminary data.</text>
</comment>
<protein>
    <submittedName>
        <fullName evidence="8">Chromate transporter</fullName>
    </submittedName>
</protein>
<dbReference type="RefSeq" id="WP_023509682.1">
    <property type="nucleotide sequence ID" value="NZ_AWTC01000005.1"/>
</dbReference>
<evidence type="ECO:0000313" key="9">
    <source>
        <dbReference type="Proteomes" id="UP000018296"/>
    </source>
</evidence>
<reference evidence="8 9" key="1">
    <citation type="journal article" date="2013" name="Genome Announc.">
        <title>Genome Sequence of Sporolactobacillus laevolacticus DSM442, an Efficient Polymer-Grade D-Lactate Producer from Agricultural Waste Cottonseed as a Nitrogen Source.</title>
        <authorList>
            <person name="Wang H."/>
            <person name="Wang L."/>
            <person name="Ju J."/>
            <person name="Yu B."/>
            <person name="Ma Y."/>
        </authorList>
    </citation>
    <scope>NUCLEOTIDE SEQUENCE [LARGE SCALE GENOMIC DNA]</scope>
    <source>
        <strain evidence="8 9">DSM 442</strain>
    </source>
</reference>
<name>V6IZU6_9BACL</name>
<evidence type="ECO:0000256" key="5">
    <source>
        <dbReference type="ARBA" id="ARBA00022989"/>
    </source>
</evidence>
<evidence type="ECO:0000256" key="7">
    <source>
        <dbReference type="SAM" id="Phobius"/>
    </source>
</evidence>
<gene>
    <name evidence="8" type="ORF">P343_07035</name>
</gene>